<organism evidence="1 2">
    <name type="scientific">Acetobacterium wieringae</name>
    <dbReference type="NCBI Taxonomy" id="52694"/>
    <lineage>
        <taxon>Bacteria</taxon>
        <taxon>Bacillati</taxon>
        <taxon>Bacillota</taxon>
        <taxon>Clostridia</taxon>
        <taxon>Eubacteriales</taxon>
        <taxon>Eubacteriaceae</taxon>
        <taxon>Acetobacterium</taxon>
    </lineage>
</organism>
<dbReference type="EMBL" id="LKEU01000012">
    <property type="protein sequence ID" value="OFV72081.1"/>
    <property type="molecule type" value="Genomic_DNA"/>
</dbReference>
<sequence length="93" mass="10673">MTVDFQMTDADIQKMASVLLAALLPEIEKRVAREPTRTMSKQEAIDYLPGVSRESFEEICKKHKLGVKVGTRWLYTNTELDKLLEEFKGKTLI</sequence>
<name>A0A1F2PMW7_9FIRM</name>
<evidence type="ECO:0000313" key="2">
    <source>
        <dbReference type="Proteomes" id="UP000176244"/>
    </source>
</evidence>
<dbReference type="AlphaFoldDB" id="A0A1F2PMW7"/>
<proteinExistence type="predicted"/>
<evidence type="ECO:0000313" key="1">
    <source>
        <dbReference type="EMBL" id="OFV72081.1"/>
    </source>
</evidence>
<gene>
    <name evidence="1" type="ORF">ACWI_03310</name>
</gene>
<dbReference type="RefSeq" id="WP_070369709.1">
    <property type="nucleotide sequence ID" value="NZ_LKEU01000012.1"/>
</dbReference>
<comment type="caution">
    <text evidence="1">The sequence shown here is derived from an EMBL/GenBank/DDBJ whole genome shotgun (WGS) entry which is preliminary data.</text>
</comment>
<dbReference type="Proteomes" id="UP000176244">
    <property type="component" value="Unassembled WGS sequence"/>
</dbReference>
<evidence type="ECO:0008006" key="3">
    <source>
        <dbReference type="Google" id="ProtNLM"/>
    </source>
</evidence>
<accession>A0A1F2PMW7</accession>
<dbReference type="STRING" id="52694.ACWI_03310"/>
<protein>
    <recommendedName>
        <fullName evidence="3">Helix-turn-helix domain-containing protein</fullName>
    </recommendedName>
</protein>
<reference evidence="1 2" key="1">
    <citation type="submission" date="2015-09" db="EMBL/GenBank/DDBJ databases">
        <title>Genome sequence of Acetobacterium wieringae DSM 1911.</title>
        <authorList>
            <person name="Poehlein A."/>
            <person name="Bengelsdorf F.R."/>
            <person name="Schiel-Bengelsdorf B."/>
            <person name="Duerre P."/>
            <person name="Daniel R."/>
        </authorList>
    </citation>
    <scope>NUCLEOTIDE SEQUENCE [LARGE SCALE GENOMIC DNA]</scope>
    <source>
        <strain evidence="1 2">DSM 1911</strain>
    </source>
</reference>